<sequence>MIYFFSYHLRLHFKERTKLNAQNLAKFLFFIIIVSLGTYFFYPRDLSEAQEIAYIKSYGVTLGLTIGGIAIGITLGFILAFIKFLDIKVLNFVIDEYIDILRGTPVILQLLIFSVVIFATWSDNFYVAVIALGLNSSAYVAEIVRSGINSVDKGQMEAARAMGLNYYVSMREIVFPQATKNILPALANEFISLFKETSVVGYISVVDITMQSKSLQAVFYSPEPVIFTGIVYYVSVKFFTLLVKLLERRLNRHD</sequence>
<keyword evidence="7" id="KW-0029">Amino-acid transport</keyword>
<evidence type="ECO:0000256" key="6">
    <source>
        <dbReference type="ARBA" id="ARBA00022692"/>
    </source>
</evidence>
<dbReference type="GO" id="GO:0006865">
    <property type="term" value="P:amino acid transport"/>
    <property type="evidence" value="ECO:0007669"/>
    <property type="project" value="UniProtKB-KW"/>
</dbReference>
<dbReference type="Gene3D" id="1.10.3720.10">
    <property type="entry name" value="MetI-like"/>
    <property type="match status" value="1"/>
</dbReference>
<evidence type="ECO:0000256" key="2">
    <source>
        <dbReference type="ARBA" id="ARBA00004429"/>
    </source>
</evidence>
<dbReference type="Proteomes" id="UP000196317">
    <property type="component" value="Unassembled WGS sequence"/>
</dbReference>
<evidence type="ECO:0000256" key="5">
    <source>
        <dbReference type="ARBA" id="ARBA00022475"/>
    </source>
</evidence>
<comment type="function">
    <text evidence="1">Part of the binding-protein-dependent transport system for glutamine; probably responsible for the translocation of the substrate across the membrane.</text>
</comment>
<evidence type="ECO:0000256" key="10">
    <source>
        <dbReference type="RuleBase" id="RU363032"/>
    </source>
</evidence>
<evidence type="ECO:0000313" key="13">
    <source>
        <dbReference type="Proteomes" id="UP000196317"/>
    </source>
</evidence>
<evidence type="ECO:0000256" key="3">
    <source>
        <dbReference type="ARBA" id="ARBA00010072"/>
    </source>
</evidence>
<evidence type="ECO:0000256" key="1">
    <source>
        <dbReference type="ARBA" id="ARBA00003159"/>
    </source>
</evidence>
<keyword evidence="6 10" id="KW-0812">Transmembrane</keyword>
<feature type="domain" description="ABC transmembrane type-1" evidence="11">
    <location>
        <begin position="58"/>
        <end position="243"/>
    </location>
</feature>
<dbReference type="InterPro" id="IPR043429">
    <property type="entry name" value="ArtM/GltK/GlnP/TcyL/YhdX-like"/>
</dbReference>
<dbReference type="Pfam" id="PF00528">
    <property type="entry name" value="BPD_transp_1"/>
    <property type="match status" value="1"/>
</dbReference>
<gene>
    <name evidence="12" type="ORF">B9N65_03000</name>
</gene>
<comment type="subcellular location">
    <subcellularLocation>
        <location evidence="2">Cell inner membrane</location>
        <topology evidence="2">Multi-pass membrane protein</topology>
    </subcellularLocation>
    <subcellularLocation>
        <location evidence="10">Cell membrane</location>
        <topology evidence="10">Multi-pass membrane protein</topology>
    </subcellularLocation>
</comment>
<feature type="transmembrane region" description="Helical" evidence="10">
    <location>
        <begin position="106"/>
        <end position="132"/>
    </location>
</feature>
<evidence type="ECO:0000256" key="7">
    <source>
        <dbReference type="ARBA" id="ARBA00022970"/>
    </source>
</evidence>
<organism evidence="12 13">
    <name type="scientific">Campylobacter concisus</name>
    <dbReference type="NCBI Taxonomy" id="199"/>
    <lineage>
        <taxon>Bacteria</taxon>
        <taxon>Pseudomonadati</taxon>
        <taxon>Campylobacterota</taxon>
        <taxon>Epsilonproteobacteria</taxon>
        <taxon>Campylobacterales</taxon>
        <taxon>Campylobacteraceae</taxon>
        <taxon>Campylobacter</taxon>
    </lineage>
</organism>
<keyword evidence="8 10" id="KW-1133">Transmembrane helix</keyword>
<dbReference type="NCBIfam" id="TIGR01726">
    <property type="entry name" value="HEQRo_perm_3TM"/>
    <property type="match status" value="1"/>
</dbReference>
<keyword evidence="9 10" id="KW-0472">Membrane</keyword>
<reference evidence="12 13" key="1">
    <citation type="submission" date="2017-04" db="EMBL/GenBank/DDBJ databases">
        <title>Complete genome of Campylobacter concisus ATCC 33237T and draft genomes for an additional eight well characterized C. concisus strains.</title>
        <authorList>
            <person name="Cornelius A.J."/>
            <person name="Miller W.G."/>
            <person name="Lastovica A.J."/>
            <person name="On S.L."/>
            <person name="French N.P."/>
            <person name="Vandenberg O."/>
            <person name="Biggs P.J."/>
        </authorList>
    </citation>
    <scope>NUCLEOTIDE SEQUENCE [LARGE SCALE GENOMIC DNA]</scope>
    <source>
        <strain evidence="12 13">CCUG 19995</strain>
    </source>
</reference>
<dbReference type="GO" id="GO:0043190">
    <property type="term" value="C:ATP-binding cassette (ABC) transporter complex"/>
    <property type="evidence" value="ECO:0007669"/>
    <property type="project" value="InterPro"/>
</dbReference>
<dbReference type="PANTHER" id="PTHR30614:SF20">
    <property type="entry name" value="GLUTAMINE TRANSPORT SYSTEM PERMEASE PROTEIN GLNP"/>
    <property type="match status" value="1"/>
</dbReference>
<dbReference type="InterPro" id="IPR035906">
    <property type="entry name" value="MetI-like_sf"/>
</dbReference>
<protein>
    <submittedName>
        <fullName evidence="12">Amino acid ABC transporter permease</fullName>
    </submittedName>
</protein>
<feature type="transmembrane region" description="Helical" evidence="10">
    <location>
        <begin position="225"/>
        <end position="246"/>
    </location>
</feature>
<dbReference type="InterPro" id="IPR010065">
    <property type="entry name" value="AA_ABC_transptr_permease_3TM"/>
</dbReference>
<evidence type="ECO:0000313" key="12">
    <source>
        <dbReference type="EMBL" id="OUT08449.1"/>
    </source>
</evidence>
<accession>A0A1Y5MIZ1</accession>
<keyword evidence="4 10" id="KW-0813">Transport</keyword>
<evidence type="ECO:0000256" key="8">
    <source>
        <dbReference type="ARBA" id="ARBA00022989"/>
    </source>
</evidence>
<dbReference type="SUPFAM" id="SSF161098">
    <property type="entry name" value="MetI-like"/>
    <property type="match status" value="1"/>
</dbReference>
<dbReference type="EMBL" id="NDYN01000002">
    <property type="protein sequence ID" value="OUT08449.1"/>
    <property type="molecule type" value="Genomic_DNA"/>
</dbReference>
<keyword evidence="5" id="KW-1003">Cell membrane</keyword>
<feature type="transmembrane region" description="Helical" evidence="10">
    <location>
        <begin position="24"/>
        <end position="42"/>
    </location>
</feature>
<dbReference type="CDD" id="cd06261">
    <property type="entry name" value="TM_PBP2"/>
    <property type="match status" value="1"/>
</dbReference>
<evidence type="ECO:0000259" key="11">
    <source>
        <dbReference type="PROSITE" id="PS50928"/>
    </source>
</evidence>
<dbReference type="GO" id="GO:0022857">
    <property type="term" value="F:transmembrane transporter activity"/>
    <property type="evidence" value="ECO:0007669"/>
    <property type="project" value="InterPro"/>
</dbReference>
<dbReference type="PANTHER" id="PTHR30614">
    <property type="entry name" value="MEMBRANE COMPONENT OF AMINO ACID ABC TRANSPORTER"/>
    <property type="match status" value="1"/>
</dbReference>
<proteinExistence type="inferred from homology"/>
<comment type="caution">
    <text evidence="12">The sequence shown here is derived from an EMBL/GenBank/DDBJ whole genome shotgun (WGS) entry which is preliminary data.</text>
</comment>
<dbReference type="AlphaFoldDB" id="A0A1Y5MIZ1"/>
<feature type="transmembrane region" description="Helical" evidence="10">
    <location>
        <begin position="62"/>
        <end position="85"/>
    </location>
</feature>
<dbReference type="InterPro" id="IPR000515">
    <property type="entry name" value="MetI-like"/>
</dbReference>
<name>A0A1Y5MIZ1_9BACT</name>
<evidence type="ECO:0000256" key="4">
    <source>
        <dbReference type="ARBA" id="ARBA00022448"/>
    </source>
</evidence>
<dbReference type="PROSITE" id="PS50928">
    <property type="entry name" value="ABC_TM1"/>
    <property type="match status" value="1"/>
</dbReference>
<comment type="similarity">
    <text evidence="3">Belongs to the binding-protein-dependent transport system permease family. HisMQ subfamily.</text>
</comment>
<evidence type="ECO:0000256" key="9">
    <source>
        <dbReference type="ARBA" id="ARBA00023136"/>
    </source>
</evidence>